<dbReference type="GO" id="GO:0005975">
    <property type="term" value="P:carbohydrate metabolic process"/>
    <property type="evidence" value="ECO:0007669"/>
    <property type="project" value="InterPro"/>
</dbReference>
<proteinExistence type="inferred from homology"/>
<evidence type="ECO:0000256" key="9">
    <source>
        <dbReference type="ARBA" id="ARBA00031501"/>
    </source>
</evidence>
<dbReference type="InterPro" id="IPR003385">
    <property type="entry name" value="Glyco_hydro_77"/>
</dbReference>
<evidence type="ECO:0000256" key="7">
    <source>
        <dbReference type="ARBA" id="ARBA00023277"/>
    </source>
</evidence>
<sequence length="686" mass="78292">MDKHYDTLSQLARLYGLQTVYHEAGGQRRQASQQALLAALQALGAPVAGLSDVPGALRQGRLKKWQQCCEPVTVAWEDRFCYIELRLPAYHSSQRAQCRLELEQGDTREWTCDLALLPPVNAATLEGITYQIKHLPLPGKLPPGYHQCVISVPGLSCRTLLVSAPRHVYLPPGEAGKRVWGVFLPLYALRSEHSWAAGDFGDLEHLLHWTQSLGGGLVGTLPLLAAFLDQPFSPSPYSPASRLFWNEFFLNITAVPELKICPEARELLNAPDFQSEIAALRRAPLVDYRRGMAVKRRILELLAQCCARTPVREEALQSWVIKHPAVRDYARFRAAMEKQQATWQKWPERMRNGELQPGDYEPEAERYHTYVQWLAHEQLQALAGQANHRGPGLYLDLPLGVHRAGYDVWREGRAFARGAACGAPPDPLNTSGQNWEFPPLHPEGIREQGYRYYIASLRNHMRHAGILRLDHVMGLHRLFWIPAGMSARDGVYVKYRAEEFYAILALESHRMRTLLVGEDLGTVPAVVRTTMNRHKLYRMHILPFEIHRLPRRGPHLPPARSLAALNTHDMPPFAAYWQRENRRRRTGLSHFLYRKGWIKAPTASDREVLLGCLKHLAASRARVLLVNLEDLWLEKAPQNIPGTTTEYPNWRRKAAPDMEEFTRMPRVLKALRVINGLRKRKYHIPR</sequence>
<evidence type="ECO:0000256" key="2">
    <source>
        <dbReference type="ARBA" id="ARBA00005684"/>
    </source>
</evidence>
<accession>A0A5S4ZPI8</accession>
<evidence type="ECO:0000313" key="13">
    <source>
        <dbReference type="Proteomes" id="UP000323166"/>
    </source>
</evidence>
<dbReference type="InterPro" id="IPR017853">
    <property type="entry name" value="GH"/>
</dbReference>
<comment type="similarity">
    <text evidence="2 10">Belongs to the disproportionating enzyme family.</text>
</comment>
<gene>
    <name evidence="12" type="ORF">LX24_02187</name>
</gene>
<protein>
    <recommendedName>
        <fullName evidence="4 10">4-alpha-glucanotransferase</fullName>
        <ecNumber evidence="3 10">2.4.1.25</ecNumber>
    </recommendedName>
    <alternativeName>
        <fullName evidence="8 10">Amylomaltase</fullName>
    </alternativeName>
    <alternativeName>
        <fullName evidence="9 10">Disproportionating enzyme</fullName>
    </alternativeName>
</protein>
<keyword evidence="5 10" id="KW-0328">Glycosyltransferase</keyword>
<evidence type="ECO:0000256" key="3">
    <source>
        <dbReference type="ARBA" id="ARBA00012560"/>
    </source>
</evidence>
<keyword evidence="7 10" id="KW-0119">Carbohydrate metabolism</keyword>
<dbReference type="GO" id="GO:0004134">
    <property type="term" value="F:4-alpha-glucanotransferase activity"/>
    <property type="evidence" value="ECO:0007669"/>
    <property type="project" value="UniProtKB-EC"/>
</dbReference>
<dbReference type="AlphaFoldDB" id="A0A5S4ZPI8"/>
<dbReference type="Proteomes" id="UP000323166">
    <property type="component" value="Unassembled WGS sequence"/>
</dbReference>
<dbReference type="InterPro" id="IPR048458">
    <property type="entry name" value="MalQ_N"/>
</dbReference>
<evidence type="ECO:0000256" key="5">
    <source>
        <dbReference type="ARBA" id="ARBA00022676"/>
    </source>
</evidence>
<evidence type="ECO:0000259" key="11">
    <source>
        <dbReference type="Pfam" id="PF21226"/>
    </source>
</evidence>
<evidence type="ECO:0000256" key="6">
    <source>
        <dbReference type="ARBA" id="ARBA00022679"/>
    </source>
</evidence>
<dbReference type="PANTHER" id="PTHR32438:SF5">
    <property type="entry name" value="4-ALPHA-GLUCANOTRANSFERASE DPE1, CHLOROPLASTIC_AMYLOPLASTIC"/>
    <property type="match status" value="1"/>
</dbReference>
<dbReference type="PANTHER" id="PTHR32438">
    <property type="entry name" value="4-ALPHA-GLUCANOTRANSFERASE DPE1, CHLOROPLASTIC/AMYLOPLASTIC"/>
    <property type="match status" value="1"/>
</dbReference>
<keyword evidence="13" id="KW-1185">Reference proteome</keyword>
<evidence type="ECO:0000256" key="1">
    <source>
        <dbReference type="ARBA" id="ARBA00000439"/>
    </source>
</evidence>
<dbReference type="SUPFAM" id="SSF51445">
    <property type="entry name" value="(Trans)glycosidases"/>
    <property type="match status" value="1"/>
</dbReference>
<dbReference type="EC" id="2.4.1.25" evidence="3 10"/>
<feature type="domain" description="MalQ N-terminal beta-sandwich" evidence="11">
    <location>
        <begin position="71"/>
        <end position="165"/>
    </location>
</feature>
<evidence type="ECO:0000256" key="8">
    <source>
        <dbReference type="ARBA" id="ARBA00031423"/>
    </source>
</evidence>
<evidence type="ECO:0000313" key="12">
    <source>
        <dbReference type="EMBL" id="TYO94718.1"/>
    </source>
</evidence>
<dbReference type="NCBIfam" id="TIGR00217">
    <property type="entry name" value="malQ"/>
    <property type="match status" value="1"/>
</dbReference>
<dbReference type="EMBL" id="VNHM01000012">
    <property type="protein sequence ID" value="TYO94718.1"/>
    <property type="molecule type" value="Genomic_DNA"/>
</dbReference>
<comment type="caution">
    <text evidence="12">The sequence shown here is derived from an EMBL/GenBank/DDBJ whole genome shotgun (WGS) entry which is preliminary data.</text>
</comment>
<organism evidence="12 13">
    <name type="scientific">Desulfallas thermosapovorans DSM 6562</name>
    <dbReference type="NCBI Taxonomy" id="1121431"/>
    <lineage>
        <taxon>Bacteria</taxon>
        <taxon>Bacillati</taxon>
        <taxon>Bacillota</taxon>
        <taxon>Clostridia</taxon>
        <taxon>Eubacteriales</taxon>
        <taxon>Desulfallaceae</taxon>
        <taxon>Desulfallas</taxon>
    </lineage>
</organism>
<keyword evidence="6 10" id="KW-0808">Transferase</keyword>
<name>A0A5S4ZPI8_9FIRM</name>
<dbReference type="RefSeq" id="WP_166512176.1">
    <property type="nucleotide sequence ID" value="NZ_VNHM01000012.1"/>
</dbReference>
<evidence type="ECO:0000256" key="10">
    <source>
        <dbReference type="RuleBase" id="RU361207"/>
    </source>
</evidence>
<dbReference type="Pfam" id="PF02446">
    <property type="entry name" value="Glyco_hydro_77"/>
    <property type="match status" value="1"/>
</dbReference>
<dbReference type="Pfam" id="PF21226">
    <property type="entry name" value="MalQ_N"/>
    <property type="match status" value="1"/>
</dbReference>
<dbReference type="Gene3D" id="3.20.20.80">
    <property type="entry name" value="Glycosidases"/>
    <property type="match status" value="1"/>
</dbReference>
<comment type="catalytic activity">
    <reaction evidence="1 10">
        <text>Transfers a segment of a (1-&gt;4)-alpha-D-glucan to a new position in an acceptor, which may be glucose or a (1-&gt;4)-alpha-D-glucan.</text>
        <dbReference type="EC" id="2.4.1.25"/>
    </reaction>
</comment>
<reference evidence="12 13" key="1">
    <citation type="submission" date="2019-07" db="EMBL/GenBank/DDBJ databases">
        <title>Genomic Encyclopedia of Type Strains, Phase I: the one thousand microbial genomes (KMG-I) project.</title>
        <authorList>
            <person name="Kyrpides N."/>
        </authorList>
    </citation>
    <scope>NUCLEOTIDE SEQUENCE [LARGE SCALE GENOMIC DNA]</scope>
    <source>
        <strain evidence="12 13">DSM 6562</strain>
    </source>
</reference>
<evidence type="ECO:0000256" key="4">
    <source>
        <dbReference type="ARBA" id="ARBA00020295"/>
    </source>
</evidence>